<keyword evidence="2" id="KW-1185">Reference proteome</keyword>
<dbReference type="EMBL" id="PVZC01000001">
    <property type="protein sequence ID" value="PRY02638.1"/>
    <property type="molecule type" value="Genomic_DNA"/>
</dbReference>
<protein>
    <submittedName>
        <fullName evidence="1">Uncharacterized protein</fullName>
    </submittedName>
</protein>
<gene>
    <name evidence="1" type="ORF">CLV72_1011241</name>
</gene>
<name>A0A2T0QFE2_9ACTN</name>
<proteinExistence type="predicted"/>
<evidence type="ECO:0000313" key="2">
    <source>
        <dbReference type="Proteomes" id="UP000237846"/>
    </source>
</evidence>
<evidence type="ECO:0000313" key="1">
    <source>
        <dbReference type="EMBL" id="PRY02638.1"/>
    </source>
</evidence>
<dbReference type="Proteomes" id="UP000237846">
    <property type="component" value="Unassembled WGS sequence"/>
</dbReference>
<comment type="caution">
    <text evidence="1">The sequence shown here is derived from an EMBL/GenBank/DDBJ whole genome shotgun (WGS) entry which is preliminary data.</text>
</comment>
<organism evidence="1 2">
    <name type="scientific">Allonocardiopsis opalescens</name>
    <dbReference type="NCBI Taxonomy" id="1144618"/>
    <lineage>
        <taxon>Bacteria</taxon>
        <taxon>Bacillati</taxon>
        <taxon>Actinomycetota</taxon>
        <taxon>Actinomycetes</taxon>
        <taxon>Streptosporangiales</taxon>
        <taxon>Allonocardiopsis</taxon>
    </lineage>
</organism>
<dbReference type="AlphaFoldDB" id="A0A2T0QFE2"/>
<reference evidence="1 2" key="1">
    <citation type="submission" date="2018-03" db="EMBL/GenBank/DDBJ databases">
        <title>Genomic Encyclopedia of Archaeal and Bacterial Type Strains, Phase II (KMG-II): from individual species to whole genera.</title>
        <authorList>
            <person name="Goeker M."/>
        </authorList>
    </citation>
    <scope>NUCLEOTIDE SEQUENCE [LARGE SCALE GENOMIC DNA]</scope>
    <source>
        <strain evidence="1 2">DSM 45601</strain>
    </source>
</reference>
<accession>A0A2T0QFE2</accession>
<sequence length="161" mass="17100">MRRVLLVYTGDGFVRLCAPGRESAPRAVVPDGGVLGAGDGFVDVRPASREEHLVLELTYRRCEYAGPDLADVATESAEVVYGADRLRCADARGPVDGVELPLVAGAGPHGVRVDVVGHRAARERPPVPGTSAERILVEVWPRDGLTGAQWTALLGEVPIWG</sequence>